<dbReference type="InterPro" id="IPR023731">
    <property type="entry name" value="Spx"/>
</dbReference>
<reference evidence="7" key="4">
    <citation type="submission" date="2021-09" db="EMBL/GenBank/DDBJ databases">
        <authorList>
            <person name="Gilroy R."/>
        </authorList>
    </citation>
    <scope>NUCLEOTIDE SEQUENCE</scope>
    <source>
        <strain evidence="7">7886</strain>
    </source>
</reference>
<gene>
    <name evidence="7" type="primary">spxA</name>
    <name evidence="6" type="synonym">spx</name>
    <name evidence="8" type="ORF">C5L30_002392</name>
    <name evidence="7" type="ORF">K8V88_01695</name>
</gene>
<comment type="similarity">
    <text evidence="6">Belongs to the ArsC family. Spx subfamily.</text>
</comment>
<comment type="subcellular location">
    <subcellularLocation>
        <location evidence="6">Cytoplasm</location>
    </subcellularLocation>
</comment>
<dbReference type="OrthoDB" id="9794155at2"/>
<evidence type="ECO:0000313" key="8">
    <source>
        <dbReference type="EMBL" id="TDG71812.1"/>
    </source>
</evidence>
<reference evidence="8 9" key="1">
    <citation type="journal article" date="2019" name="Appl. Microbiol. Biotechnol.">
        <title>Uncovering carbohydrate metabolism through a genotype-phenotype association study of 56 lactic acid bacteria genomes.</title>
        <authorList>
            <person name="Buron-Moles G."/>
            <person name="Chailyan A."/>
            <person name="Dolejs I."/>
            <person name="Forster J."/>
            <person name="Miks M.H."/>
        </authorList>
    </citation>
    <scope>NUCLEOTIDE SEQUENCE [LARGE SCALE GENOMIC DNA]</scope>
    <source>
        <strain evidence="8 9">ATCC 29644</strain>
    </source>
</reference>
<sequence length="132" mass="15337">MVTIYTSPSCTSCRKAKAWLEQHDIPYKERNIYSEPLNKQEIKQVLQMTENGTEEIISTRSKAFQNLKVNLDDLTIDQLLDLVQTNPGLLKRPIIMDDKRLQVGFNEDEIRRFLPRSVRTMELQKAQLMAGL</sequence>
<dbReference type="PANTHER" id="PTHR30041:SF7">
    <property type="entry name" value="GLOBAL TRANSCRIPTIONAL REGULATOR SPX"/>
    <property type="match status" value="1"/>
</dbReference>
<evidence type="ECO:0000256" key="5">
    <source>
        <dbReference type="ARBA" id="ARBA00023284"/>
    </source>
</evidence>
<name>A0A0H4LAC9_9LACO</name>
<dbReference type="PANTHER" id="PTHR30041">
    <property type="entry name" value="ARSENATE REDUCTASE"/>
    <property type="match status" value="1"/>
</dbReference>
<protein>
    <recommendedName>
        <fullName evidence="6">Global transcriptional regulator Spx</fullName>
    </recommendedName>
</protein>
<keyword evidence="2 6" id="KW-0805">Transcription regulation</keyword>
<comment type="function">
    <text evidence="6">Global transcriptional regulator that plays a key role in stress response and exerts either positive or negative regulation of genes. Acts by interacting with the C-terminal domain of the alpha subunit of the RNA polymerase (RNAP). This interaction can enhance binding of RNAP to the promoter region of target genes and stimulate their transcription, or block interaction of RNAP with activator.</text>
</comment>
<dbReference type="Gene3D" id="3.40.30.10">
    <property type="entry name" value="Glutaredoxin"/>
    <property type="match status" value="1"/>
</dbReference>
<dbReference type="InterPro" id="IPR006660">
    <property type="entry name" value="Arsenate_reductase-like"/>
</dbReference>
<comment type="subunit">
    <text evidence="6">Interacts with the C-terminal domain of the alpha subunit of the RNAP.</text>
</comment>
<dbReference type="EMBL" id="DYWC01000039">
    <property type="protein sequence ID" value="HJF86128.1"/>
    <property type="molecule type" value="Genomic_DNA"/>
</dbReference>
<dbReference type="NCBIfam" id="NF009210">
    <property type="entry name" value="PRK12559.1"/>
    <property type="match status" value="1"/>
</dbReference>
<keyword evidence="4 6" id="KW-0804">Transcription</keyword>
<evidence type="ECO:0000256" key="2">
    <source>
        <dbReference type="ARBA" id="ARBA00023015"/>
    </source>
</evidence>
<dbReference type="PROSITE" id="PS51353">
    <property type="entry name" value="ARSC"/>
    <property type="match status" value="1"/>
</dbReference>
<comment type="caution">
    <text evidence="8">The sequence shown here is derived from an EMBL/GenBank/DDBJ whole genome shotgun (WGS) entry which is preliminary data.</text>
</comment>
<dbReference type="RefSeq" id="WP_010020587.1">
    <property type="nucleotide sequence ID" value="NZ_BHYW01000023.1"/>
</dbReference>
<keyword evidence="1 6" id="KW-0963">Cytoplasm</keyword>
<dbReference type="Pfam" id="PF03960">
    <property type="entry name" value="ArsC"/>
    <property type="match status" value="1"/>
</dbReference>
<dbReference type="InterPro" id="IPR036249">
    <property type="entry name" value="Thioredoxin-like_sf"/>
</dbReference>
<evidence type="ECO:0000256" key="1">
    <source>
        <dbReference type="ARBA" id="ARBA00022490"/>
    </source>
</evidence>
<reference evidence="7" key="3">
    <citation type="journal article" date="2021" name="PeerJ">
        <title>Extensive microbial diversity within the chicken gut microbiome revealed by metagenomics and culture.</title>
        <authorList>
            <person name="Gilroy R."/>
            <person name="Ravi A."/>
            <person name="Getino M."/>
            <person name="Pursley I."/>
            <person name="Horton D.L."/>
            <person name="Alikhan N.F."/>
            <person name="Baker D."/>
            <person name="Gharbi K."/>
            <person name="Hall N."/>
            <person name="Watson M."/>
            <person name="Adriaenssens E.M."/>
            <person name="Foster-Nyarko E."/>
            <person name="Jarju S."/>
            <person name="Secka A."/>
            <person name="Antonio M."/>
            <person name="Oren A."/>
            <person name="Chaudhuri R.R."/>
            <person name="La Ragione R."/>
            <person name="Hildebrand F."/>
            <person name="Pallen M.J."/>
        </authorList>
    </citation>
    <scope>NUCLEOTIDE SEQUENCE</scope>
    <source>
        <strain evidence="7">7886</strain>
    </source>
</reference>
<dbReference type="SUPFAM" id="SSF52833">
    <property type="entry name" value="Thioredoxin-like"/>
    <property type="match status" value="1"/>
</dbReference>
<dbReference type="GO" id="GO:0005737">
    <property type="term" value="C:cytoplasm"/>
    <property type="evidence" value="ECO:0007669"/>
    <property type="project" value="UniProtKB-SubCell"/>
</dbReference>
<dbReference type="STRING" id="1612.ABB44_07250"/>
<dbReference type="EMBL" id="PUFN01000019">
    <property type="protein sequence ID" value="TDG71812.1"/>
    <property type="molecule type" value="Genomic_DNA"/>
</dbReference>
<dbReference type="NCBIfam" id="TIGR01617">
    <property type="entry name" value="arsC_related"/>
    <property type="match status" value="1"/>
</dbReference>
<proteinExistence type="inferred from homology"/>
<keyword evidence="5 6" id="KW-0676">Redox-active center</keyword>
<dbReference type="NCBIfam" id="NF002459">
    <property type="entry name" value="PRK01655.1"/>
    <property type="match status" value="1"/>
</dbReference>
<dbReference type="Proteomes" id="UP000747013">
    <property type="component" value="Unassembled WGS sequence"/>
</dbReference>
<evidence type="ECO:0000256" key="3">
    <source>
        <dbReference type="ARBA" id="ARBA00023157"/>
    </source>
</evidence>
<dbReference type="AlphaFoldDB" id="A0A0H4LAC9"/>
<dbReference type="InterPro" id="IPR006504">
    <property type="entry name" value="Tscrpt_reg_Spx/MgsR"/>
</dbReference>
<evidence type="ECO:0000256" key="6">
    <source>
        <dbReference type="HAMAP-Rule" id="MF_01132"/>
    </source>
</evidence>
<evidence type="ECO:0000313" key="9">
    <source>
        <dbReference type="Proteomes" id="UP000295257"/>
    </source>
</evidence>
<dbReference type="PROSITE" id="PS51354">
    <property type="entry name" value="GLUTAREDOXIN_2"/>
    <property type="match status" value="1"/>
</dbReference>
<feature type="disulfide bond" description="Redox-active" evidence="6">
    <location>
        <begin position="10"/>
        <end position="13"/>
    </location>
</feature>
<dbReference type="HAMAP" id="MF_01132">
    <property type="entry name" value="Spx"/>
    <property type="match status" value="1"/>
</dbReference>
<keyword evidence="9" id="KW-1185">Reference proteome</keyword>
<keyword evidence="3 6" id="KW-1015">Disulfide bond</keyword>
<organism evidence="8 9">
    <name type="scientific">Companilactobacillus farciminis</name>
    <dbReference type="NCBI Taxonomy" id="1612"/>
    <lineage>
        <taxon>Bacteria</taxon>
        <taxon>Bacillati</taxon>
        <taxon>Bacillota</taxon>
        <taxon>Bacilli</taxon>
        <taxon>Lactobacillales</taxon>
        <taxon>Lactobacillaceae</taxon>
        <taxon>Companilactobacillus</taxon>
    </lineage>
</organism>
<dbReference type="NCBIfam" id="NF009885">
    <property type="entry name" value="PRK13344.1"/>
    <property type="match status" value="1"/>
</dbReference>
<dbReference type="CDD" id="cd03032">
    <property type="entry name" value="ArsC_Spx"/>
    <property type="match status" value="1"/>
</dbReference>
<evidence type="ECO:0000313" key="7">
    <source>
        <dbReference type="EMBL" id="HJF86128.1"/>
    </source>
</evidence>
<reference evidence="8" key="2">
    <citation type="submission" date="2019-02" db="EMBL/GenBank/DDBJ databases">
        <authorList>
            <person name="Buron G."/>
            <person name="Chaylann A."/>
            <person name="Dolejs I."/>
            <person name="Forster J."/>
            <person name="Miks M.H."/>
        </authorList>
    </citation>
    <scope>NUCLEOTIDE SEQUENCE</scope>
    <source>
        <strain evidence="8">ATCC 29644</strain>
    </source>
</reference>
<dbReference type="Proteomes" id="UP000295257">
    <property type="component" value="Unassembled WGS sequence"/>
</dbReference>
<accession>A0A0H4LAC9</accession>
<evidence type="ECO:0000256" key="4">
    <source>
        <dbReference type="ARBA" id="ARBA00023163"/>
    </source>
</evidence>
<dbReference type="GO" id="GO:0045892">
    <property type="term" value="P:negative regulation of DNA-templated transcription"/>
    <property type="evidence" value="ECO:0007669"/>
    <property type="project" value="InterPro"/>
</dbReference>